<keyword evidence="2" id="KW-1185">Reference proteome</keyword>
<organism evidence="1 2">
    <name type="scientific">Lysobacter hankyongensis</name>
    <dbReference type="NCBI Taxonomy" id="1176535"/>
    <lineage>
        <taxon>Bacteria</taxon>
        <taxon>Pseudomonadati</taxon>
        <taxon>Pseudomonadota</taxon>
        <taxon>Gammaproteobacteria</taxon>
        <taxon>Lysobacterales</taxon>
        <taxon>Lysobacteraceae</taxon>
        <taxon>Lysobacter</taxon>
    </lineage>
</organism>
<dbReference type="EMBL" id="BAABJE010000005">
    <property type="protein sequence ID" value="GAA4789326.1"/>
    <property type="molecule type" value="Genomic_DNA"/>
</dbReference>
<proteinExistence type="predicted"/>
<gene>
    <name evidence="1" type="ORF">GCM10023307_13120</name>
</gene>
<dbReference type="Proteomes" id="UP001499959">
    <property type="component" value="Unassembled WGS sequence"/>
</dbReference>
<dbReference type="RefSeq" id="WP_345302515.1">
    <property type="nucleotide sequence ID" value="NZ_BAABJE010000005.1"/>
</dbReference>
<evidence type="ECO:0000313" key="1">
    <source>
        <dbReference type="EMBL" id="GAA4789326.1"/>
    </source>
</evidence>
<name>A0ABP9B553_9GAMM</name>
<comment type="caution">
    <text evidence="1">The sequence shown here is derived from an EMBL/GenBank/DDBJ whole genome shotgun (WGS) entry which is preliminary data.</text>
</comment>
<evidence type="ECO:0000313" key="2">
    <source>
        <dbReference type="Proteomes" id="UP001499959"/>
    </source>
</evidence>
<protein>
    <submittedName>
        <fullName evidence="1">Uncharacterized protein</fullName>
    </submittedName>
</protein>
<reference evidence="2" key="1">
    <citation type="journal article" date="2019" name="Int. J. Syst. Evol. Microbiol.">
        <title>The Global Catalogue of Microorganisms (GCM) 10K type strain sequencing project: providing services to taxonomists for standard genome sequencing and annotation.</title>
        <authorList>
            <consortium name="The Broad Institute Genomics Platform"/>
            <consortium name="The Broad Institute Genome Sequencing Center for Infectious Disease"/>
            <person name="Wu L."/>
            <person name="Ma J."/>
        </authorList>
    </citation>
    <scope>NUCLEOTIDE SEQUENCE [LARGE SCALE GENOMIC DNA]</scope>
    <source>
        <strain evidence="2">JCM 18204</strain>
    </source>
</reference>
<accession>A0ABP9B553</accession>
<sequence length="71" mass="8037">MFRCTWLYATRERPLATRLYTRTYGRTYGRRPVETDQPTSLPRELHLSDSPAAMAPTDNHEALANIGSLAA</sequence>